<dbReference type="AlphaFoldDB" id="A0A9Q1FDB2"/>
<evidence type="ECO:0000313" key="1">
    <source>
        <dbReference type="EMBL" id="KAJ8356176.1"/>
    </source>
</evidence>
<organism evidence="1 2">
    <name type="scientific">Synaphobranchus kaupii</name>
    <name type="common">Kaup's arrowtooth eel</name>
    <dbReference type="NCBI Taxonomy" id="118154"/>
    <lineage>
        <taxon>Eukaryota</taxon>
        <taxon>Metazoa</taxon>
        <taxon>Chordata</taxon>
        <taxon>Craniata</taxon>
        <taxon>Vertebrata</taxon>
        <taxon>Euteleostomi</taxon>
        <taxon>Actinopterygii</taxon>
        <taxon>Neopterygii</taxon>
        <taxon>Teleostei</taxon>
        <taxon>Anguilliformes</taxon>
        <taxon>Synaphobranchidae</taxon>
        <taxon>Synaphobranchus</taxon>
    </lineage>
</organism>
<comment type="caution">
    <text evidence="1">The sequence shown here is derived from an EMBL/GenBank/DDBJ whole genome shotgun (WGS) entry which is preliminary data.</text>
</comment>
<name>A0A9Q1FDB2_SYNKA</name>
<reference evidence="1" key="1">
    <citation type="journal article" date="2023" name="Science">
        <title>Genome structures resolve the early diversification of teleost fishes.</title>
        <authorList>
            <person name="Parey E."/>
            <person name="Louis A."/>
            <person name="Montfort J."/>
            <person name="Bouchez O."/>
            <person name="Roques C."/>
            <person name="Iampietro C."/>
            <person name="Lluch J."/>
            <person name="Castinel A."/>
            <person name="Donnadieu C."/>
            <person name="Desvignes T."/>
            <person name="Floi Bucao C."/>
            <person name="Jouanno E."/>
            <person name="Wen M."/>
            <person name="Mejri S."/>
            <person name="Dirks R."/>
            <person name="Jansen H."/>
            <person name="Henkel C."/>
            <person name="Chen W.J."/>
            <person name="Zahm M."/>
            <person name="Cabau C."/>
            <person name="Klopp C."/>
            <person name="Thompson A.W."/>
            <person name="Robinson-Rechavi M."/>
            <person name="Braasch I."/>
            <person name="Lecointre G."/>
            <person name="Bobe J."/>
            <person name="Postlethwait J.H."/>
            <person name="Berthelot C."/>
            <person name="Roest Crollius H."/>
            <person name="Guiguen Y."/>
        </authorList>
    </citation>
    <scope>NUCLEOTIDE SEQUENCE</scope>
    <source>
        <strain evidence="1">WJC10195</strain>
    </source>
</reference>
<sequence>MLLDCLSTAENPVGSPDLGEDSLGRGDSDYKLTTEGNLPELVRVFCSQRRVDWLVIRRLVQECRPLAPAVRLRQIEQGLPPGNIVSRVLMSVDVPPVFDACQPLYIGDSCPYEYLVLVGL</sequence>
<dbReference type="EMBL" id="JAINUF010000006">
    <property type="protein sequence ID" value="KAJ8356176.1"/>
    <property type="molecule type" value="Genomic_DNA"/>
</dbReference>
<gene>
    <name evidence="1" type="ORF">SKAU_G00189700</name>
</gene>
<dbReference type="Proteomes" id="UP001152622">
    <property type="component" value="Chromosome 6"/>
</dbReference>
<evidence type="ECO:0000313" key="2">
    <source>
        <dbReference type="Proteomes" id="UP001152622"/>
    </source>
</evidence>
<keyword evidence="2" id="KW-1185">Reference proteome</keyword>
<protein>
    <submittedName>
        <fullName evidence="1">Uncharacterized protein</fullName>
    </submittedName>
</protein>
<accession>A0A9Q1FDB2</accession>
<proteinExistence type="predicted"/>